<protein>
    <submittedName>
        <fullName evidence="1">Uncharacterized protein</fullName>
    </submittedName>
</protein>
<dbReference type="PANTHER" id="PTHR43762">
    <property type="entry name" value="L-GULONOLACTONE OXIDASE"/>
    <property type="match status" value="1"/>
</dbReference>
<evidence type="ECO:0000313" key="2">
    <source>
        <dbReference type="Proteomes" id="UP001202328"/>
    </source>
</evidence>
<proteinExistence type="predicted"/>
<evidence type="ECO:0000313" key="1">
    <source>
        <dbReference type="EMBL" id="KAI3849793.1"/>
    </source>
</evidence>
<keyword evidence="2" id="KW-1185">Reference proteome</keyword>
<dbReference type="EMBL" id="JAJJMB010016078">
    <property type="protein sequence ID" value="KAI3849793.1"/>
    <property type="molecule type" value="Genomic_DNA"/>
</dbReference>
<sequence length="206" mass="22727">MPSLSVILGSWVSLQPENLEGSEKIVKDKGQKIRPAGSGLSPSGIGLLRAGMVNLALMDKVLEGAANSQILQVGAHGTDATLPPLMSKSLARNYVERQELVEHTFVYNMTEIKRNHKKWLWDNKHLKQEVQFAGSEKLLKSSENDEPDINELSFTELRDKLLALDPLDTDHVIKSHGYRLGWSDEILGFVVVLTSGSQITASLLEA</sequence>
<dbReference type="PANTHER" id="PTHR43762:SF1">
    <property type="entry name" value="D-ARABINONO-1,4-LACTONE OXIDASE"/>
    <property type="match status" value="1"/>
</dbReference>
<dbReference type="GO" id="GO:0016899">
    <property type="term" value="F:oxidoreductase activity, acting on the CH-OH group of donors, oxygen as acceptor"/>
    <property type="evidence" value="ECO:0007669"/>
    <property type="project" value="InterPro"/>
</dbReference>
<dbReference type="Proteomes" id="UP001202328">
    <property type="component" value="Unassembled WGS sequence"/>
</dbReference>
<dbReference type="AlphaFoldDB" id="A0AAD4S1A9"/>
<accession>A0AAD4S1A9</accession>
<gene>
    <name evidence="1" type="ORF">MKW98_026707</name>
</gene>
<organism evidence="1 2">
    <name type="scientific">Papaver atlanticum</name>
    <dbReference type="NCBI Taxonomy" id="357466"/>
    <lineage>
        <taxon>Eukaryota</taxon>
        <taxon>Viridiplantae</taxon>
        <taxon>Streptophyta</taxon>
        <taxon>Embryophyta</taxon>
        <taxon>Tracheophyta</taxon>
        <taxon>Spermatophyta</taxon>
        <taxon>Magnoliopsida</taxon>
        <taxon>Ranunculales</taxon>
        <taxon>Papaveraceae</taxon>
        <taxon>Papaveroideae</taxon>
        <taxon>Papaver</taxon>
    </lineage>
</organism>
<dbReference type="InterPro" id="IPR010031">
    <property type="entry name" value="FAD_lactone_oxidase-like"/>
</dbReference>
<name>A0AAD4S1A9_9MAGN</name>
<comment type="caution">
    <text evidence="1">The sequence shown here is derived from an EMBL/GenBank/DDBJ whole genome shotgun (WGS) entry which is preliminary data.</text>
</comment>
<reference evidence="1" key="1">
    <citation type="submission" date="2022-04" db="EMBL/GenBank/DDBJ databases">
        <title>A functionally conserved STORR gene fusion in Papaver species that diverged 16.8 million years ago.</title>
        <authorList>
            <person name="Catania T."/>
        </authorList>
    </citation>
    <scope>NUCLEOTIDE SEQUENCE</scope>
    <source>
        <strain evidence="1">S-188037</strain>
    </source>
</reference>